<dbReference type="GO" id="GO:0005975">
    <property type="term" value="P:carbohydrate metabolic process"/>
    <property type="evidence" value="ECO:0007669"/>
    <property type="project" value="InterPro"/>
</dbReference>
<dbReference type="InterPro" id="IPR012341">
    <property type="entry name" value="6hp_glycosidase-like_sf"/>
</dbReference>
<dbReference type="RefSeq" id="WP_090022230.1">
    <property type="nucleotide sequence ID" value="NZ_FOVD01000001.1"/>
</dbReference>
<name>A0A1I4VID6_CHROL</name>
<organism evidence="1 2">
    <name type="scientific">Chryseobacterium oleae</name>
    <dbReference type="NCBI Taxonomy" id="491207"/>
    <lineage>
        <taxon>Bacteria</taxon>
        <taxon>Pseudomonadati</taxon>
        <taxon>Bacteroidota</taxon>
        <taxon>Flavobacteriia</taxon>
        <taxon>Flavobacteriales</taxon>
        <taxon>Weeksellaceae</taxon>
        <taxon>Chryseobacterium group</taxon>
        <taxon>Chryseobacterium</taxon>
    </lineage>
</organism>
<dbReference type="PANTHER" id="PTHR12736">
    <property type="entry name" value="LANC-LIKE PROTEIN"/>
    <property type="match status" value="1"/>
</dbReference>
<dbReference type="SUPFAM" id="SSF158745">
    <property type="entry name" value="LanC-like"/>
    <property type="match status" value="1"/>
</dbReference>
<dbReference type="Gene3D" id="1.50.10.10">
    <property type="match status" value="1"/>
</dbReference>
<keyword evidence="2" id="KW-1185">Reference proteome</keyword>
<evidence type="ECO:0000313" key="2">
    <source>
        <dbReference type="Proteomes" id="UP000198769"/>
    </source>
</evidence>
<dbReference type="GO" id="GO:0005886">
    <property type="term" value="C:plasma membrane"/>
    <property type="evidence" value="ECO:0007669"/>
    <property type="project" value="TreeGrafter"/>
</dbReference>
<dbReference type="OrthoDB" id="9148343at2"/>
<dbReference type="Pfam" id="PF05147">
    <property type="entry name" value="LANC_like"/>
    <property type="match status" value="1"/>
</dbReference>
<dbReference type="PANTHER" id="PTHR12736:SF7">
    <property type="entry name" value="LANC-LIKE PROTEIN 3"/>
    <property type="match status" value="1"/>
</dbReference>
<dbReference type="GO" id="GO:0031179">
    <property type="term" value="P:peptide modification"/>
    <property type="evidence" value="ECO:0007669"/>
    <property type="project" value="InterPro"/>
</dbReference>
<accession>A0A1I4VID6</accession>
<dbReference type="AlphaFoldDB" id="A0A1I4VID6"/>
<dbReference type="EMBL" id="FOVD01000001">
    <property type="protein sequence ID" value="SFN00826.1"/>
    <property type="molecule type" value="Genomic_DNA"/>
</dbReference>
<sequence>MIANQELNDLPSGLDEISEFLLSKMKQDKEGFYWETISRDSKTEVLSFTFNPSLWNGTSGIAWFFLALYEHTKKEYDLETAEKTFSKVYSYSAHQTLLNPSLYDGISGIIYLGLELFRVTGKELYLQQTLNLYEMYRQKILAEQTEDMLIGISGILMMMVSLYHYTKDEKLGNDIEALVTTLLGKSLVAEAGIKWGNNLLSMDSLCGFSHGNSGIAFCLLQLGKYFENEEFIWLAEQAFRYEDLYYDPAQNNWMDLRWEESKNHLPNLFDWNKNTFLQEDFDLNAWAHGACGIGSARIQAFTITADPVYKEDCRKVFERCKHDIKTRSKRNHILFSGYGGLSDFMLQYSEVFDNKEASELATEITLESLQKSRSHGHSEWGIQNSEDLGLMTGTAGIGLSLLAIIKGKSLNSILHPELPISETGKNTVLKNFKVKKVFFERFYPKTLEILKTFNSIQESIYDSQTIEEFGNRLSEIIIGLPEEDMIYISDIHQLETVQINIRKRHKGALCFQTRLMILKKELEEFLKNDQTELLKKRFIRNPFIDGHETQWNWKEDHKKDSKAGTYNNIFYSTDQEMFHLLMEPFPAAVLQLLEKPLSIDELVECFQYSEGDREVMMEKVSEQLVELLKSFFIRMV</sequence>
<dbReference type="InterPro" id="IPR007822">
    <property type="entry name" value="LANC-like"/>
</dbReference>
<proteinExistence type="predicted"/>
<gene>
    <name evidence="1" type="ORF">SAMN05421594_0322</name>
</gene>
<dbReference type="PRINTS" id="PR01955">
    <property type="entry name" value="LANCFRANKIA"/>
</dbReference>
<protein>
    <submittedName>
        <fullName evidence="1">Lanthionine synthetase C-like protein</fullName>
    </submittedName>
</protein>
<dbReference type="SMART" id="SM01260">
    <property type="entry name" value="LANC_like"/>
    <property type="match status" value="1"/>
</dbReference>
<dbReference type="PRINTS" id="PR01950">
    <property type="entry name" value="LANCSUPER"/>
</dbReference>
<evidence type="ECO:0000313" key="1">
    <source>
        <dbReference type="EMBL" id="SFN00826.1"/>
    </source>
</evidence>
<reference evidence="2" key="1">
    <citation type="submission" date="2016-10" db="EMBL/GenBank/DDBJ databases">
        <authorList>
            <person name="Varghese N."/>
            <person name="Submissions S."/>
        </authorList>
    </citation>
    <scope>NUCLEOTIDE SEQUENCE [LARGE SCALE GENOMIC DNA]</scope>
    <source>
        <strain evidence="2">DSM 25575</strain>
    </source>
</reference>
<dbReference type="Proteomes" id="UP000198769">
    <property type="component" value="Unassembled WGS sequence"/>
</dbReference>